<evidence type="ECO:0000313" key="1">
    <source>
        <dbReference type="EMBL" id="KAG9461671.1"/>
    </source>
</evidence>
<name>A0A8J6B6Q0_ELECQ</name>
<evidence type="ECO:0000313" key="2">
    <source>
        <dbReference type="Proteomes" id="UP000770717"/>
    </source>
</evidence>
<reference evidence="1" key="1">
    <citation type="thesis" date="2020" institute="ProQuest LLC" country="789 East Eisenhower Parkway, Ann Arbor, MI, USA">
        <title>Comparative Genomics and Chromosome Evolution.</title>
        <authorList>
            <person name="Mudd A.B."/>
        </authorList>
    </citation>
    <scope>NUCLEOTIDE SEQUENCE</scope>
    <source>
        <strain evidence="1">HN-11 Male</strain>
        <tissue evidence="1">Kidney and liver</tissue>
    </source>
</reference>
<dbReference type="AlphaFoldDB" id="A0A8J6B6Q0"/>
<protein>
    <submittedName>
        <fullName evidence="1">Uncharacterized protein</fullName>
    </submittedName>
</protein>
<dbReference type="Proteomes" id="UP000770717">
    <property type="component" value="Unassembled WGS sequence"/>
</dbReference>
<accession>A0A8J6B6Q0</accession>
<dbReference type="EMBL" id="WNTK01017862">
    <property type="protein sequence ID" value="KAG9461671.1"/>
    <property type="molecule type" value="Genomic_DNA"/>
</dbReference>
<proteinExistence type="predicted"/>
<comment type="caution">
    <text evidence="1">The sequence shown here is derived from an EMBL/GenBank/DDBJ whole genome shotgun (WGS) entry which is preliminary data.</text>
</comment>
<keyword evidence="2" id="KW-1185">Reference proteome</keyword>
<feature type="non-terminal residue" evidence="1">
    <location>
        <position position="106"/>
    </location>
</feature>
<dbReference type="OrthoDB" id="439792at2759"/>
<sequence>DLIIDHNPQYLIELDGNKNSDELFASMLSRLESLGLRHGAVVMKLYSSEEEDSVEGLEGDELMRTLSSYRMIAPRYRWRRSRWGTLCPVALKEGYIKKGLVEFAVG</sequence>
<organism evidence="1 2">
    <name type="scientific">Eleutherodactylus coqui</name>
    <name type="common">Puerto Rican coqui</name>
    <dbReference type="NCBI Taxonomy" id="57060"/>
    <lineage>
        <taxon>Eukaryota</taxon>
        <taxon>Metazoa</taxon>
        <taxon>Chordata</taxon>
        <taxon>Craniata</taxon>
        <taxon>Vertebrata</taxon>
        <taxon>Euteleostomi</taxon>
        <taxon>Amphibia</taxon>
        <taxon>Batrachia</taxon>
        <taxon>Anura</taxon>
        <taxon>Neobatrachia</taxon>
        <taxon>Hyloidea</taxon>
        <taxon>Eleutherodactylidae</taxon>
        <taxon>Eleutherodactylinae</taxon>
        <taxon>Eleutherodactylus</taxon>
        <taxon>Eleutherodactylus</taxon>
    </lineage>
</organism>
<gene>
    <name evidence="1" type="ORF">GDO78_016027</name>
</gene>